<sequence length="429" mass="48417">MGRTAVSLSLGMLKASIQLNKIHDRSPENALLGCVKIKFSKSYRPGWHKRYARLVDGRICFYKYRAEVIWEMLPRESVCVKNIHEISFHNEKKKVSRKNWSNVQLNFRYDGNKRIYIRFPNSATVNLWMTVFTGGKRKVRSMKTSRQGRSDEPSHMLPTNQLEGTLNENKPVEMSSSSSVTCDRSTDVGGQQSNVEWDGTTERTDVFDAGKVDELITFQAAEGKFLDEKLRQAAIMQRTGSARGSLHAHESLRTSIDVPKSLVNTMITEVTICGCNEARTARTSLEHDLATLSLSESRITDQVGGTGEIINEDSSIQGGQSTWESQRTLTTPYEGMRIEREKNDKSFVEDDNTTSRSENYTSCTVDEQEMCDCRPRHKEPCAIAHPPFAKIRDRIQALLFQQGGYTSPPALAHKQKNTAIQKAGVILKR</sequence>
<protein>
    <submittedName>
        <fullName evidence="4">PH domain-containing protein</fullName>
    </submittedName>
</protein>
<dbReference type="Gene3D" id="2.30.29.30">
    <property type="entry name" value="Pleckstrin-homology domain (PH domain)/Phosphotyrosine-binding domain (PTB)"/>
    <property type="match status" value="1"/>
</dbReference>
<dbReference type="AlphaFoldDB" id="A0A5S6QGM3"/>
<feature type="domain" description="PH" evidence="2">
    <location>
        <begin position="29"/>
        <end position="139"/>
    </location>
</feature>
<keyword evidence="3" id="KW-1185">Reference proteome</keyword>
<name>A0A5S6QGM3_TRIMR</name>
<evidence type="ECO:0000313" key="3">
    <source>
        <dbReference type="Proteomes" id="UP000046395"/>
    </source>
</evidence>
<accession>A0A5S6QGM3</accession>
<dbReference type="Pfam" id="PF00169">
    <property type="entry name" value="PH"/>
    <property type="match status" value="1"/>
</dbReference>
<dbReference type="SUPFAM" id="SSF50729">
    <property type="entry name" value="PH domain-like"/>
    <property type="match status" value="1"/>
</dbReference>
<evidence type="ECO:0000256" key="1">
    <source>
        <dbReference type="SAM" id="MobiDB-lite"/>
    </source>
</evidence>
<dbReference type="InterPro" id="IPR011993">
    <property type="entry name" value="PH-like_dom_sf"/>
</dbReference>
<feature type="region of interest" description="Disordered" evidence="1">
    <location>
        <begin position="139"/>
        <end position="202"/>
    </location>
</feature>
<proteinExistence type="predicted"/>
<dbReference type="InterPro" id="IPR001849">
    <property type="entry name" value="PH_domain"/>
</dbReference>
<feature type="compositionally biased region" description="Polar residues" evidence="1">
    <location>
        <begin position="180"/>
        <end position="195"/>
    </location>
</feature>
<evidence type="ECO:0000313" key="4">
    <source>
        <dbReference type="WBParaSite" id="TMUE_2000006344.1"/>
    </source>
</evidence>
<dbReference type="SMART" id="SM00233">
    <property type="entry name" value="PH"/>
    <property type="match status" value="1"/>
</dbReference>
<reference evidence="4" key="1">
    <citation type="submission" date="2019-12" db="UniProtKB">
        <authorList>
            <consortium name="WormBaseParasite"/>
        </authorList>
    </citation>
    <scope>IDENTIFICATION</scope>
</reference>
<evidence type="ECO:0000259" key="2">
    <source>
        <dbReference type="SMART" id="SM00233"/>
    </source>
</evidence>
<dbReference type="Proteomes" id="UP000046395">
    <property type="component" value="Unassembled WGS sequence"/>
</dbReference>
<organism evidence="3 4">
    <name type="scientific">Trichuris muris</name>
    <name type="common">Mouse whipworm</name>
    <dbReference type="NCBI Taxonomy" id="70415"/>
    <lineage>
        <taxon>Eukaryota</taxon>
        <taxon>Metazoa</taxon>
        <taxon>Ecdysozoa</taxon>
        <taxon>Nematoda</taxon>
        <taxon>Enoplea</taxon>
        <taxon>Dorylaimia</taxon>
        <taxon>Trichinellida</taxon>
        <taxon>Trichuridae</taxon>
        <taxon>Trichuris</taxon>
    </lineage>
</organism>
<dbReference type="WBParaSite" id="TMUE_2000006344.1">
    <property type="protein sequence ID" value="TMUE_2000006344.1"/>
    <property type="gene ID" value="WBGene00287928"/>
</dbReference>
<feature type="compositionally biased region" description="Polar residues" evidence="1">
    <location>
        <begin position="157"/>
        <end position="168"/>
    </location>
</feature>